<dbReference type="EMBL" id="ASHM01011920">
    <property type="protein sequence ID" value="PNX93870.1"/>
    <property type="molecule type" value="Genomic_DNA"/>
</dbReference>
<dbReference type="AlphaFoldDB" id="A0A2K3MSS4"/>
<dbReference type="STRING" id="57577.A0A2K3MSS4"/>
<feature type="zinc finger region" description="C3H1-type" evidence="1">
    <location>
        <begin position="1"/>
        <end position="23"/>
    </location>
</feature>
<feature type="domain" description="C3H1-type" evidence="3">
    <location>
        <begin position="1"/>
        <end position="23"/>
    </location>
</feature>
<feature type="region of interest" description="Disordered" evidence="2">
    <location>
        <begin position="52"/>
        <end position="140"/>
    </location>
</feature>
<comment type="caution">
    <text evidence="4">The sequence shown here is derived from an EMBL/GenBank/DDBJ whole genome shotgun (WGS) entry which is preliminary data.</text>
</comment>
<reference evidence="4 5" key="1">
    <citation type="journal article" date="2014" name="Am. J. Bot.">
        <title>Genome assembly and annotation for red clover (Trifolium pratense; Fabaceae).</title>
        <authorList>
            <person name="Istvanek J."/>
            <person name="Jaros M."/>
            <person name="Krenek A."/>
            <person name="Repkova J."/>
        </authorList>
    </citation>
    <scope>NUCLEOTIDE SEQUENCE [LARGE SCALE GENOMIC DNA]</scope>
    <source>
        <strain evidence="5">cv. Tatra</strain>
        <tissue evidence="4">Young leaves</tissue>
    </source>
</reference>
<feature type="compositionally biased region" description="Polar residues" evidence="2">
    <location>
        <begin position="114"/>
        <end position="129"/>
    </location>
</feature>
<protein>
    <submittedName>
        <fullName evidence="4">Cleavage and polyadenylation specificity factor cpsf30-like protein</fullName>
    </submittedName>
</protein>
<accession>A0A2K3MSS4</accession>
<dbReference type="InterPro" id="IPR000571">
    <property type="entry name" value="Znf_CCCH"/>
</dbReference>
<proteinExistence type="predicted"/>
<reference evidence="4 5" key="2">
    <citation type="journal article" date="2017" name="Front. Plant Sci.">
        <title>Gene Classification and Mining of Molecular Markers Useful in Red Clover (Trifolium pratense) Breeding.</title>
        <authorList>
            <person name="Istvanek J."/>
            <person name="Dluhosova J."/>
            <person name="Dluhos P."/>
            <person name="Patkova L."/>
            <person name="Nedelnik J."/>
            <person name="Repkova J."/>
        </authorList>
    </citation>
    <scope>NUCLEOTIDE SEQUENCE [LARGE SCALE GENOMIC DNA]</scope>
    <source>
        <strain evidence="5">cv. Tatra</strain>
        <tissue evidence="4">Young leaves</tissue>
    </source>
</reference>
<evidence type="ECO:0000313" key="5">
    <source>
        <dbReference type="Proteomes" id="UP000236291"/>
    </source>
</evidence>
<organism evidence="4 5">
    <name type="scientific">Trifolium pratense</name>
    <name type="common">Red clover</name>
    <dbReference type="NCBI Taxonomy" id="57577"/>
    <lineage>
        <taxon>Eukaryota</taxon>
        <taxon>Viridiplantae</taxon>
        <taxon>Streptophyta</taxon>
        <taxon>Embryophyta</taxon>
        <taxon>Tracheophyta</taxon>
        <taxon>Spermatophyta</taxon>
        <taxon>Magnoliopsida</taxon>
        <taxon>eudicotyledons</taxon>
        <taxon>Gunneridae</taxon>
        <taxon>Pentapetalae</taxon>
        <taxon>rosids</taxon>
        <taxon>fabids</taxon>
        <taxon>Fabales</taxon>
        <taxon>Fabaceae</taxon>
        <taxon>Papilionoideae</taxon>
        <taxon>50 kb inversion clade</taxon>
        <taxon>NPAAA clade</taxon>
        <taxon>Hologalegina</taxon>
        <taxon>IRL clade</taxon>
        <taxon>Trifolieae</taxon>
        <taxon>Trifolium</taxon>
    </lineage>
</organism>
<evidence type="ECO:0000259" key="3">
    <source>
        <dbReference type="PROSITE" id="PS50103"/>
    </source>
</evidence>
<keyword evidence="1" id="KW-0479">Metal-binding</keyword>
<feature type="compositionally biased region" description="Low complexity" evidence="2">
    <location>
        <begin position="91"/>
        <end position="113"/>
    </location>
</feature>
<gene>
    <name evidence="4" type="ORF">L195_g017032</name>
</gene>
<keyword evidence="1" id="KW-0863">Zinc-finger</keyword>
<feature type="compositionally biased region" description="Polar residues" evidence="2">
    <location>
        <begin position="52"/>
        <end position="78"/>
    </location>
</feature>
<dbReference type="PROSITE" id="PS50103">
    <property type="entry name" value="ZF_C3H1"/>
    <property type="match status" value="1"/>
</dbReference>
<dbReference type="GO" id="GO:0008270">
    <property type="term" value="F:zinc ion binding"/>
    <property type="evidence" value="ECO:0007669"/>
    <property type="project" value="UniProtKB-KW"/>
</dbReference>
<name>A0A2K3MSS4_TRIPR</name>
<dbReference type="Proteomes" id="UP000236291">
    <property type="component" value="Unassembled WGS sequence"/>
</dbReference>
<evidence type="ECO:0000313" key="4">
    <source>
        <dbReference type="EMBL" id="PNX93870.1"/>
    </source>
</evidence>
<keyword evidence="1" id="KW-0862">Zinc</keyword>
<evidence type="ECO:0000256" key="2">
    <source>
        <dbReference type="SAM" id="MobiDB-lite"/>
    </source>
</evidence>
<sequence>MMFWYKLGFCPNGPDCRYRHAKSPGPPPPIEEVLQKIQHLYSYNYNNSHKFIQQRGSNYNTQQADKPQFPQGINSANQGAVAKPLASESGNVQQQQQVQQQSQPQVSQNQVQNLANGQPIQANRTSTPLPQGVSRCVGVL</sequence>
<evidence type="ECO:0000256" key="1">
    <source>
        <dbReference type="PROSITE-ProRule" id="PRU00723"/>
    </source>
</evidence>